<accession>A0A7R9MPD9</accession>
<name>A0A7R9MPD9_9ACAR</name>
<evidence type="ECO:0008006" key="3">
    <source>
        <dbReference type="Google" id="ProtNLM"/>
    </source>
</evidence>
<organism evidence="1">
    <name type="scientific">Oppiella nova</name>
    <dbReference type="NCBI Taxonomy" id="334625"/>
    <lineage>
        <taxon>Eukaryota</taxon>
        <taxon>Metazoa</taxon>
        <taxon>Ecdysozoa</taxon>
        <taxon>Arthropoda</taxon>
        <taxon>Chelicerata</taxon>
        <taxon>Arachnida</taxon>
        <taxon>Acari</taxon>
        <taxon>Acariformes</taxon>
        <taxon>Sarcoptiformes</taxon>
        <taxon>Oribatida</taxon>
        <taxon>Brachypylina</taxon>
        <taxon>Oppioidea</taxon>
        <taxon>Oppiidae</taxon>
        <taxon>Oppiella</taxon>
    </lineage>
</organism>
<keyword evidence="2" id="KW-1185">Reference proteome</keyword>
<proteinExistence type="predicted"/>
<protein>
    <recommendedName>
        <fullName evidence="3">Protein kinase domain-containing protein</fullName>
    </recommendedName>
</protein>
<gene>
    <name evidence="1" type="ORF">ONB1V03_LOCUS20615</name>
</gene>
<evidence type="ECO:0000313" key="1">
    <source>
        <dbReference type="EMBL" id="CAD7664057.1"/>
    </source>
</evidence>
<reference evidence="1" key="1">
    <citation type="submission" date="2020-11" db="EMBL/GenBank/DDBJ databases">
        <authorList>
            <person name="Tran Van P."/>
        </authorList>
    </citation>
    <scope>NUCLEOTIDE SEQUENCE</scope>
</reference>
<dbReference type="Proteomes" id="UP000728032">
    <property type="component" value="Unassembled WGS sequence"/>
</dbReference>
<sequence>MSDEVLNVANIVTIEGKYENEFTKLCPIGAGSFGRVFKVESKADKTIHAIKILTENISPENYESYIA</sequence>
<dbReference type="EMBL" id="OC950797">
    <property type="protein sequence ID" value="CAD7664057.1"/>
    <property type="molecule type" value="Genomic_DNA"/>
</dbReference>
<dbReference type="EMBL" id="CAJPVJ010035972">
    <property type="protein sequence ID" value="CAG2181194.1"/>
    <property type="molecule type" value="Genomic_DNA"/>
</dbReference>
<dbReference type="InterPro" id="IPR011009">
    <property type="entry name" value="Kinase-like_dom_sf"/>
</dbReference>
<feature type="non-terminal residue" evidence="1">
    <location>
        <position position="67"/>
    </location>
</feature>
<dbReference type="SUPFAM" id="SSF56112">
    <property type="entry name" value="Protein kinase-like (PK-like)"/>
    <property type="match status" value="1"/>
</dbReference>
<dbReference type="AlphaFoldDB" id="A0A7R9MPD9"/>
<evidence type="ECO:0000313" key="2">
    <source>
        <dbReference type="Proteomes" id="UP000728032"/>
    </source>
</evidence>
<dbReference type="Gene3D" id="3.30.200.20">
    <property type="entry name" value="Phosphorylase Kinase, domain 1"/>
    <property type="match status" value="1"/>
</dbReference>